<keyword evidence="2" id="KW-1185">Reference proteome</keyword>
<accession>A0A0C9TD31</accession>
<name>A0A0C9TD31_PAXIN</name>
<dbReference type="InterPro" id="IPR017853">
    <property type="entry name" value="GH"/>
</dbReference>
<organism evidence="1 2">
    <name type="scientific">Paxillus involutus ATCC 200175</name>
    <dbReference type="NCBI Taxonomy" id="664439"/>
    <lineage>
        <taxon>Eukaryota</taxon>
        <taxon>Fungi</taxon>
        <taxon>Dikarya</taxon>
        <taxon>Basidiomycota</taxon>
        <taxon>Agaricomycotina</taxon>
        <taxon>Agaricomycetes</taxon>
        <taxon>Agaricomycetidae</taxon>
        <taxon>Boletales</taxon>
        <taxon>Paxilineae</taxon>
        <taxon>Paxillaceae</taxon>
        <taxon>Paxillus</taxon>
    </lineage>
</organism>
<dbReference type="HOGENOM" id="CLU_095415_1_0_1"/>
<dbReference type="GO" id="GO:0005576">
    <property type="term" value="C:extracellular region"/>
    <property type="evidence" value="ECO:0007669"/>
    <property type="project" value="UniProtKB-SubCell"/>
</dbReference>
<keyword evidence="1" id="KW-0378">Hydrolase</keyword>
<evidence type="ECO:0000313" key="1">
    <source>
        <dbReference type="EMBL" id="KIJ08928.1"/>
    </source>
</evidence>
<dbReference type="OrthoDB" id="406631at2759"/>
<dbReference type="PANTHER" id="PTHR31451:SF39">
    <property type="entry name" value="MANNAN ENDO-1,4-BETA-MANNOSIDASE 1"/>
    <property type="match status" value="1"/>
</dbReference>
<evidence type="ECO:0000313" key="2">
    <source>
        <dbReference type="Proteomes" id="UP000053647"/>
    </source>
</evidence>
<sequence>MDGSYNGSHGIDFDANLAIHTIDFGTFHLYPFSWSEETPSAMIWGHDWITHHRDSQAKYNKPVLMEEFGVRPEQNQIATYENWYSTVIDSGLTGVLIWQAGSNFTNGPTPDDGDAIYPNTPVYHMEQAYSIQLRARNGTP</sequence>
<dbReference type="AlphaFoldDB" id="A0A0C9TD31"/>
<dbReference type="PANTHER" id="PTHR31451">
    <property type="match status" value="1"/>
</dbReference>
<protein>
    <submittedName>
        <fullName evidence="1">Glycoside hydrolase family 5 protein</fullName>
    </submittedName>
</protein>
<proteinExistence type="predicted"/>
<dbReference type="Proteomes" id="UP000053647">
    <property type="component" value="Unassembled WGS sequence"/>
</dbReference>
<dbReference type="EMBL" id="KN819534">
    <property type="protein sequence ID" value="KIJ08928.1"/>
    <property type="molecule type" value="Genomic_DNA"/>
</dbReference>
<dbReference type="Gene3D" id="3.20.20.80">
    <property type="entry name" value="Glycosidases"/>
    <property type="match status" value="1"/>
</dbReference>
<gene>
    <name evidence="1" type="ORF">PAXINDRAFT_17978</name>
</gene>
<dbReference type="InterPro" id="IPR045053">
    <property type="entry name" value="MAN-like"/>
</dbReference>
<dbReference type="GO" id="GO:0016985">
    <property type="term" value="F:mannan endo-1,4-beta-mannosidase activity"/>
    <property type="evidence" value="ECO:0007669"/>
    <property type="project" value="UniProtKB-EC"/>
</dbReference>
<reference evidence="2" key="2">
    <citation type="submission" date="2015-01" db="EMBL/GenBank/DDBJ databases">
        <title>Evolutionary Origins and Diversification of the Mycorrhizal Mutualists.</title>
        <authorList>
            <consortium name="DOE Joint Genome Institute"/>
            <consortium name="Mycorrhizal Genomics Consortium"/>
            <person name="Kohler A."/>
            <person name="Kuo A."/>
            <person name="Nagy L.G."/>
            <person name="Floudas D."/>
            <person name="Copeland A."/>
            <person name="Barry K.W."/>
            <person name="Cichocki N."/>
            <person name="Veneault-Fourrey C."/>
            <person name="LaButti K."/>
            <person name="Lindquist E.A."/>
            <person name="Lipzen A."/>
            <person name="Lundell T."/>
            <person name="Morin E."/>
            <person name="Murat C."/>
            <person name="Riley R."/>
            <person name="Ohm R."/>
            <person name="Sun H."/>
            <person name="Tunlid A."/>
            <person name="Henrissat B."/>
            <person name="Grigoriev I.V."/>
            <person name="Hibbett D.S."/>
            <person name="Martin F."/>
        </authorList>
    </citation>
    <scope>NUCLEOTIDE SEQUENCE [LARGE SCALE GENOMIC DNA]</scope>
    <source>
        <strain evidence="2">ATCC 200175</strain>
    </source>
</reference>
<dbReference type="SUPFAM" id="SSF51445">
    <property type="entry name" value="(Trans)glycosidases"/>
    <property type="match status" value="1"/>
</dbReference>
<reference evidence="1 2" key="1">
    <citation type="submission" date="2014-06" db="EMBL/GenBank/DDBJ databases">
        <authorList>
            <consortium name="DOE Joint Genome Institute"/>
            <person name="Kuo A."/>
            <person name="Kohler A."/>
            <person name="Nagy L.G."/>
            <person name="Floudas D."/>
            <person name="Copeland A."/>
            <person name="Barry K.W."/>
            <person name="Cichocki N."/>
            <person name="Veneault-Fourrey C."/>
            <person name="LaButti K."/>
            <person name="Lindquist E.A."/>
            <person name="Lipzen A."/>
            <person name="Lundell T."/>
            <person name="Morin E."/>
            <person name="Murat C."/>
            <person name="Sun H."/>
            <person name="Tunlid A."/>
            <person name="Henrissat B."/>
            <person name="Grigoriev I.V."/>
            <person name="Hibbett D.S."/>
            <person name="Martin F."/>
            <person name="Nordberg H.P."/>
            <person name="Cantor M.N."/>
            <person name="Hua S.X."/>
        </authorList>
    </citation>
    <scope>NUCLEOTIDE SEQUENCE [LARGE SCALE GENOMIC DNA]</scope>
    <source>
        <strain evidence="1 2">ATCC 200175</strain>
    </source>
</reference>